<name>A0A7J7JK03_BUGNE</name>
<protein>
    <submittedName>
        <fullName evidence="6">FAM49B</fullName>
    </submittedName>
</protein>
<evidence type="ECO:0000256" key="1">
    <source>
        <dbReference type="ARBA" id="ARBA00004635"/>
    </source>
</evidence>
<dbReference type="InterPro" id="IPR009828">
    <property type="entry name" value="CYRIA/CYRIB_Rac1-bd"/>
</dbReference>
<dbReference type="GO" id="GO:0030833">
    <property type="term" value="P:regulation of actin filament polymerization"/>
    <property type="evidence" value="ECO:0007669"/>
    <property type="project" value="InterPro"/>
</dbReference>
<dbReference type="GO" id="GO:0031267">
    <property type="term" value="F:small GTPase binding"/>
    <property type="evidence" value="ECO:0007669"/>
    <property type="project" value="InterPro"/>
</dbReference>
<evidence type="ECO:0000313" key="6">
    <source>
        <dbReference type="EMBL" id="KAF6025698.1"/>
    </source>
</evidence>
<evidence type="ECO:0000256" key="2">
    <source>
        <dbReference type="ARBA" id="ARBA00005778"/>
    </source>
</evidence>
<feature type="domain" description="CYRIA/CYRIB Rac1 binding" evidence="5">
    <location>
        <begin position="17"/>
        <end position="319"/>
    </location>
</feature>
<dbReference type="GO" id="GO:0016020">
    <property type="term" value="C:membrane"/>
    <property type="evidence" value="ECO:0007669"/>
    <property type="project" value="UniProtKB-SubCell"/>
</dbReference>
<evidence type="ECO:0000259" key="5">
    <source>
        <dbReference type="Pfam" id="PF07159"/>
    </source>
</evidence>
<keyword evidence="4" id="KW-0449">Lipoprotein</keyword>
<dbReference type="Proteomes" id="UP000593567">
    <property type="component" value="Unassembled WGS sequence"/>
</dbReference>
<evidence type="ECO:0000256" key="3">
    <source>
        <dbReference type="ARBA" id="ARBA00023136"/>
    </source>
</evidence>
<dbReference type="EMBL" id="VXIV02002437">
    <property type="protein sequence ID" value="KAF6025698.1"/>
    <property type="molecule type" value="Genomic_DNA"/>
</dbReference>
<comment type="caution">
    <text evidence="6">The sequence shown here is derived from an EMBL/GenBank/DDBJ whole genome shotgun (WGS) entry which is preliminary data.</text>
</comment>
<keyword evidence="7" id="KW-1185">Reference proteome</keyword>
<evidence type="ECO:0000313" key="7">
    <source>
        <dbReference type="Proteomes" id="UP000593567"/>
    </source>
</evidence>
<reference evidence="6" key="1">
    <citation type="submission" date="2020-06" db="EMBL/GenBank/DDBJ databases">
        <title>Draft genome of Bugula neritina, a colonial animal packing powerful symbionts and potential medicines.</title>
        <authorList>
            <person name="Rayko M."/>
        </authorList>
    </citation>
    <scope>NUCLEOTIDE SEQUENCE [LARGE SCALE GENOMIC DNA]</scope>
    <source>
        <strain evidence="6">Kwan_BN1</strain>
    </source>
</reference>
<dbReference type="InterPro" id="IPR039789">
    <property type="entry name" value="CYRI"/>
</dbReference>
<dbReference type="Pfam" id="PF07159">
    <property type="entry name" value="CYRIA-B_Rac1-bd"/>
    <property type="match status" value="1"/>
</dbReference>
<gene>
    <name evidence="6" type="ORF">EB796_015949</name>
</gene>
<organism evidence="6 7">
    <name type="scientific">Bugula neritina</name>
    <name type="common">Brown bryozoan</name>
    <name type="synonym">Sertularia neritina</name>
    <dbReference type="NCBI Taxonomy" id="10212"/>
    <lineage>
        <taxon>Eukaryota</taxon>
        <taxon>Metazoa</taxon>
        <taxon>Spiralia</taxon>
        <taxon>Lophotrochozoa</taxon>
        <taxon>Bryozoa</taxon>
        <taxon>Gymnolaemata</taxon>
        <taxon>Cheilostomatida</taxon>
        <taxon>Flustrina</taxon>
        <taxon>Buguloidea</taxon>
        <taxon>Bugulidae</taxon>
        <taxon>Bugula</taxon>
    </lineage>
</organism>
<evidence type="ECO:0000256" key="4">
    <source>
        <dbReference type="ARBA" id="ARBA00023288"/>
    </source>
</evidence>
<accession>A0A7J7JK03</accession>
<keyword evidence="3" id="KW-0472">Membrane</keyword>
<dbReference type="OrthoDB" id="60973at2759"/>
<comment type="subcellular location">
    <subcellularLocation>
        <location evidence="1">Membrane</location>
        <topology evidence="1">Lipid-anchor</topology>
    </subcellularLocation>
</comment>
<dbReference type="AlphaFoldDB" id="A0A7J7JK03"/>
<proteinExistence type="inferred from homology"/>
<sequence>MGKLLSILRNPNSKDVDVFVDFENAQPTEQEEVTYRNVENVMQQAKAVLEDMQGYKGATVEIREAINNPHSEEAQQSAWEAVQKHVDNLKSYYDFSKQIESVVVLLLTDLCSGNMTSMEHLEQQQALFRQFAQVLDYTLSFDEAKMVTPSVQNDFSYYRRRFNQLRMKADNSQMEDDQGMTSEVQGRMSLFFAESRPMMKCVSDTTSRFVLEHDDIPLENITETLAKMAAICRVMITSTVYRDRLVNNDTVMFILRVMVGVLILFDHVHPNGAFVKTSVIEMEKYVRVLKQHAGNTNLLDALKYTSKHFSDSTTPESLKKTFA</sequence>
<dbReference type="PANTHER" id="PTHR12422">
    <property type="entry name" value="GH09096P"/>
    <property type="match status" value="1"/>
</dbReference>
<comment type="similarity">
    <text evidence="2">Belongs to the CYRI family.</text>
</comment>